<name>A0A9X2K1C0_9ACTN</name>
<dbReference type="AlphaFoldDB" id="A0A9X2K1C0"/>
<dbReference type="Proteomes" id="UP001139648">
    <property type="component" value="Unassembled WGS sequence"/>
</dbReference>
<feature type="transmembrane region" description="Helical" evidence="1">
    <location>
        <begin position="63"/>
        <end position="82"/>
    </location>
</feature>
<evidence type="ECO:0000313" key="2">
    <source>
        <dbReference type="EMBL" id="MCP2353366.1"/>
    </source>
</evidence>
<dbReference type="RefSeq" id="WP_345694363.1">
    <property type="nucleotide sequence ID" value="NZ_BAABKA010000009.1"/>
</dbReference>
<comment type="caution">
    <text evidence="2">The sequence shown here is derived from an EMBL/GenBank/DDBJ whole genome shotgun (WGS) entry which is preliminary data.</text>
</comment>
<accession>A0A9X2K1C0</accession>
<reference evidence="2" key="1">
    <citation type="submission" date="2022-06" db="EMBL/GenBank/DDBJ databases">
        <title>Sequencing the genomes of 1000 actinobacteria strains.</title>
        <authorList>
            <person name="Klenk H.-P."/>
        </authorList>
    </citation>
    <scope>NUCLEOTIDE SEQUENCE</scope>
    <source>
        <strain evidence="2">DSM 46694</strain>
    </source>
</reference>
<protein>
    <submittedName>
        <fullName evidence="2">Uncharacterized protein</fullName>
    </submittedName>
</protein>
<evidence type="ECO:0000313" key="3">
    <source>
        <dbReference type="Proteomes" id="UP001139648"/>
    </source>
</evidence>
<sequence>MMRRRVLAISVMLYGHARTVRLQGVAARRHPDEFAGCTGGSKREITLMGKHRLVNDRQQRRCTALALARFVLWLGWLVWTLVGRDATR</sequence>
<keyword evidence="1" id="KW-0472">Membrane</keyword>
<organism evidence="2 3">
    <name type="scientific">Nonomuraea thailandensis</name>
    <dbReference type="NCBI Taxonomy" id="1188745"/>
    <lineage>
        <taxon>Bacteria</taxon>
        <taxon>Bacillati</taxon>
        <taxon>Actinomycetota</taxon>
        <taxon>Actinomycetes</taxon>
        <taxon>Streptosporangiales</taxon>
        <taxon>Streptosporangiaceae</taxon>
        <taxon>Nonomuraea</taxon>
    </lineage>
</organism>
<keyword evidence="3" id="KW-1185">Reference proteome</keyword>
<keyword evidence="1" id="KW-1133">Transmembrane helix</keyword>
<evidence type="ECO:0000256" key="1">
    <source>
        <dbReference type="SAM" id="Phobius"/>
    </source>
</evidence>
<proteinExistence type="predicted"/>
<gene>
    <name evidence="2" type="ORF">HD597_000386</name>
</gene>
<dbReference type="EMBL" id="JAMZEB010000001">
    <property type="protein sequence ID" value="MCP2353366.1"/>
    <property type="molecule type" value="Genomic_DNA"/>
</dbReference>
<keyword evidence="1" id="KW-0812">Transmembrane</keyword>